<dbReference type="Gene3D" id="3.30.479.30">
    <property type="entry name" value="Band 7 domain"/>
    <property type="match status" value="1"/>
</dbReference>
<dbReference type="CDD" id="cd03404">
    <property type="entry name" value="SPFH_HflK"/>
    <property type="match status" value="1"/>
</dbReference>
<dbReference type="GO" id="GO:0008233">
    <property type="term" value="F:peptidase activity"/>
    <property type="evidence" value="ECO:0007669"/>
    <property type="project" value="UniProtKB-KW"/>
</dbReference>
<dbReference type="InterPro" id="IPR050710">
    <property type="entry name" value="Band7/mec-2_domain"/>
</dbReference>
<dbReference type="SMART" id="SM00244">
    <property type="entry name" value="PHB"/>
    <property type="match status" value="1"/>
</dbReference>
<evidence type="ECO:0000256" key="4">
    <source>
        <dbReference type="ARBA" id="ARBA00022989"/>
    </source>
</evidence>
<comment type="caution">
    <text evidence="9">The sequence shown here is derived from an EMBL/GenBank/DDBJ whole genome shotgun (WGS) entry which is preliminary data.</text>
</comment>
<organism evidence="9 10">
    <name type="scientific">Marinomonas arenicola</name>
    <dbReference type="NCBI Taxonomy" id="569601"/>
    <lineage>
        <taxon>Bacteria</taxon>
        <taxon>Pseudomonadati</taxon>
        <taxon>Pseudomonadota</taxon>
        <taxon>Gammaproteobacteria</taxon>
        <taxon>Oceanospirillales</taxon>
        <taxon>Oceanospirillaceae</taxon>
        <taxon>Marinomonas</taxon>
    </lineage>
</organism>
<dbReference type="Pfam" id="PF01145">
    <property type="entry name" value="Band_7"/>
    <property type="match status" value="1"/>
</dbReference>
<evidence type="ECO:0000256" key="2">
    <source>
        <dbReference type="ARBA" id="ARBA00006971"/>
    </source>
</evidence>
<dbReference type="InterPro" id="IPR020980">
    <property type="entry name" value="Membrane_HflK_N"/>
</dbReference>
<dbReference type="Pfam" id="PF12221">
    <property type="entry name" value="HflK_N"/>
    <property type="match status" value="1"/>
</dbReference>
<dbReference type="InterPro" id="IPR010201">
    <property type="entry name" value="HflK"/>
</dbReference>
<dbReference type="InterPro" id="IPR001107">
    <property type="entry name" value="Band_7"/>
</dbReference>
<dbReference type="EMBL" id="JBAKAR010000006">
    <property type="protein sequence ID" value="MEL0613358.1"/>
    <property type="molecule type" value="Genomic_DNA"/>
</dbReference>
<dbReference type="Proteomes" id="UP001379949">
    <property type="component" value="Unassembled WGS sequence"/>
</dbReference>
<evidence type="ECO:0000256" key="1">
    <source>
        <dbReference type="ARBA" id="ARBA00004167"/>
    </source>
</evidence>
<comment type="function">
    <text evidence="6">HflC and HflK could encode or regulate a protease.</text>
</comment>
<feature type="domain" description="Band 7" evidence="8">
    <location>
        <begin position="107"/>
        <end position="267"/>
    </location>
</feature>
<feature type="compositionally biased region" description="Basic and acidic residues" evidence="7">
    <location>
        <begin position="8"/>
        <end position="35"/>
    </location>
</feature>
<keyword evidence="10" id="KW-1185">Reference proteome</keyword>
<evidence type="ECO:0000259" key="8">
    <source>
        <dbReference type="SMART" id="SM00244"/>
    </source>
</evidence>
<feature type="transmembrane region" description="Helical" evidence="6">
    <location>
        <begin position="92"/>
        <end position="112"/>
    </location>
</feature>
<keyword evidence="3 6" id="KW-0812">Transmembrane</keyword>
<dbReference type="SUPFAM" id="SSF117892">
    <property type="entry name" value="Band 7/SPFH domain"/>
    <property type="match status" value="1"/>
</dbReference>
<comment type="similarity">
    <text evidence="2 6">Belongs to the band 7/mec-2 family. HflK subfamily.</text>
</comment>
<dbReference type="GO" id="GO:0006508">
    <property type="term" value="P:proteolysis"/>
    <property type="evidence" value="ECO:0007669"/>
    <property type="project" value="UniProtKB-KW"/>
</dbReference>
<dbReference type="PANTHER" id="PTHR43327:SF2">
    <property type="entry name" value="MODULATOR OF FTSH PROTEASE HFLK"/>
    <property type="match status" value="1"/>
</dbReference>
<keyword evidence="5 6" id="KW-0472">Membrane</keyword>
<evidence type="ECO:0000313" key="9">
    <source>
        <dbReference type="EMBL" id="MEL0613358.1"/>
    </source>
</evidence>
<dbReference type="NCBIfam" id="TIGR01933">
    <property type="entry name" value="hflK"/>
    <property type="match status" value="1"/>
</dbReference>
<comment type="subunit">
    <text evidence="6">HflC and HflK may interact to form a multimeric complex.</text>
</comment>
<reference evidence="9 10" key="1">
    <citation type="submission" date="2024-02" db="EMBL/GenBank/DDBJ databases">
        <title>Bacteria isolated from the canopy kelp, Nereocystis luetkeana.</title>
        <authorList>
            <person name="Pfister C.A."/>
            <person name="Younker I.T."/>
            <person name="Light S.H."/>
        </authorList>
    </citation>
    <scope>NUCLEOTIDE SEQUENCE [LARGE SCALE GENOMIC DNA]</scope>
    <source>
        <strain evidence="9 10">TI.4.07</strain>
    </source>
</reference>
<keyword evidence="4 6" id="KW-1133">Transmembrane helix</keyword>
<accession>A0ABU9G4C8</accession>
<dbReference type="PRINTS" id="PR00721">
    <property type="entry name" value="STOMATIN"/>
</dbReference>
<dbReference type="InterPro" id="IPR001972">
    <property type="entry name" value="Stomatin_HflK_fam"/>
</dbReference>
<protein>
    <recommendedName>
        <fullName evidence="6">Protein HflK</fullName>
    </recommendedName>
</protein>
<keyword evidence="9" id="KW-0378">Hydrolase</keyword>
<evidence type="ECO:0000256" key="5">
    <source>
        <dbReference type="ARBA" id="ARBA00023136"/>
    </source>
</evidence>
<evidence type="ECO:0000313" key="10">
    <source>
        <dbReference type="Proteomes" id="UP001379949"/>
    </source>
</evidence>
<proteinExistence type="inferred from homology"/>
<comment type="subcellular location">
    <subcellularLocation>
        <location evidence="1">Membrane</location>
        <topology evidence="1">Single-pass membrane protein</topology>
    </subcellularLocation>
</comment>
<evidence type="ECO:0000256" key="3">
    <source>
        <dbReference type="ARBA" id="ARBA00022692"/>
    </source>
</evidence>
<feature type="region of interest" description="Disordered" evidence="7">
    <location>
        <begin position="1"/>
        <end position="56"/>
    </location>
</feature>
<sequence length="416" mass="46023">MAWNEPGNNDKDPWNPDKNRTDGGRPNDGREKDSNSNDPWGRQTGSGNDQSPPDLDEAFRKLMGMLGVKKGRKGGSGGGGDSGFSGKFGSGLVAIVLIALLGLWAASGVYQVDQQERGVVLRLGKYYETVMPGLHWNAPLIDSVSKVNVTKVRSHDHKALMLTVDDNIVDVSVSVQYSVENPKDFLLNVRDPEESLAQATESALRHVVGSSEMDQILTEGRELLASEVKVRLQDYNNAYGTGLLISKVNVENTQAPTQVQEAFDDVIKAKEDELRVRNEAESYANGVIPEARGKAQRIREEAEAYRSEIVARASGQADRFDRLYREYVKAPDVTRRRLYIETMESVYKDTNKVVVDTKDGNNMMYLPLDQLMKNQASGSKVDVKSLDSGSIGTITDQVIDEIRKRQGTTVNRQGRN</sequence>
<evidence type="ECO:0000256" key="6">
    <source>
        <dbReference type="RuleBase" id="RU364113"/>
    </source>
</evidence>
<name>A0ABU9G4C8_9GAMM</name>
<dbReference type="RefSeq" id="WP_341563801.1">
    <property type="nucleotide sequence ID" value="NZ_JBAKAQ010000003.1"/>
</dbReference>
<dbReference type="PANTHER" id="PTHR43327">
    <property type="entry name" value="STOMATIN-LIKE PROTEIN 2, MITOCHONDRIAL"/>
    <property type="match status" value="1"/>
</dbReference>
<dbReference type="InterPro" id="IPR036013">
    <property type="entry name" value="Band_7/SPFH_dom_sf"/>
</dbReference>
<gene>
    <name evidence="9" type="primary">hflK</name>
    <name evidence="9" type="ORF">V6242_09375</name>
</gene>
<keyword evidence="9" id="KW-0645">Protease</keyword>
<evidence type="ECO:0000256" key="7">
    <source>
        <dbReference type="SAM" id="MobiDB-lite"/>
    </source>
</evidence>